<evidence type="ECO:0000313" key="6">
    <source>
        <dbReference type="Proteomes" id="UP000178419"/>
    </source>
</evidence>
<dbReference type="EMBL" id="MGGE01000049">
    <property type="protein sequence ID" value="OGM20179.1"/>
    <property type="molecule type" value="Genomic_DNA"/>
</dbReference>
<sequence>MIKNNLRKIIALVLLPIITVGLLFIYNKNKVNEIYAVDPLIVTYDGGPPPDPVFEVTNMLPGDEVEKEFNVKNDSPQSEEVIMKGIKDTETEEFADILEIIVGEVGGPDIFGGTTGFKTLEDFFAVGDISLGNFPAGTDKSYRVKVKFPSSSGNEYQNALVIFDIIWRTDLPPIELPPECEELEGIVTAIVEGTPGNDHIHGSVASELILAYEGNDKVDASSGHDCVVLGDGNDQVDSESGNDIVIGGEGNDNIDTGSGNDKVYGGPGNDDIRTGSGTDYVEGGSGNDTIRGGSDVDTLYGQEGNDNMRGNSGNDFLDGGTETDVLNGNAGTDTCVNGETLNSCEL</sequence>
<proteinExistence type="predicted"/>
<dbReference type="Proteomes" id="UP000178419">
    <property type="component" value="Unassembled WGS sequence"/>
</dbReference>
<dbReference type="Gene3D" id="2.150.10.10">
    <property type="entry name" value="Serralysin-like metalloprotease, C-terminal"/>
    <property type="match status" value="2"/>
</dbReference>
<dbReference type="InterPro" id="IPR001343">
    <property type="entry name" value="Hemolysn_Ca-bd"/>
</dbReference>
<reference evidence="5 6" key="1">
    <citation type="journal article" date="2016" name="Nat. Commun.">
        <title>Thousands of microbial genomes shed light on interconnected biogeochemical processes in an aquifer system.</title>
        <authorList>
            <person name="Anantharaman K."/>
            <person name="Brown C.T."/>
            <person name="Hug L.A."/>
            <person name="Sharon I."/>
            <person name="Castelle C.J."/>
            <person name="Probst A.J."/>
            <person name="Thomas B.C."/>
            <person name="Singh A."/>
            <person name="Wilkins M.J."/>
            <person name="Karaoz U."/>
            <person name="Brodie E.L."/>
            <person name="Williams K.H."/>
            <person name="Hubbard S.S."/>
            <person name="Banfield J.F."/>
        </authorList>
    </citation>
    <scope>NUCLEOTIDE SEQUENCE [LARGE SCALE GENOMIC DNA]</scope>
</reference>
<accession>A0A1F7XZR8</accession>
<dbReference type="GO" id="GO:0005576">
    <property type="term" value="C:extracellular region"/>
    <property type="evidence" value="ECO:0007669"/>
    <property type="project" value="UniProtKB-SubCell"/>
</dbReference>
<dbReference type="SUPFAM" id="SSF51120">
    <property type="entry name" value="beta-Roll"/>
    <property type="match status" value="1"/>
</dbReference>
<dbReference type="PANTHER" id="PTHR38340">
    <property type="entry name" value="S-LAYER PROTEIN"/>
    <property type="match status" value="1"/>
</dbReference>
<comment type="subcellular location">
    <subcellularLocation>
        <location evidence="1">Secreted</location>
    </subcellularLocation>
</comment>
<dbReference type="Pfam" id="PF00353">
    <property type="entry name" value="HemolysinCabind"/>
    <property type="match status" value="3"/>
</dbReference>
<protein>
    <recommendedName>
        <fullName evidence="7">Calcium-binding protein</fullName>
    </recommendedName>
</protein>
<dbReference type="GO" id="GO:0005509">
    <property type="term" value="F:calcium ion binding"/>
    <property type="evidence" value="ECO:0007669"/>
    <property type="project" value="InterPro"/>
</dbReference>
<evidence type="ECO:0000256" key="1">
    <source>
        <dbReference type="ARBA" id="ARBA00004613"/>
    </source>
</evidence>
<dbReference type="InterPro" id="IPR050557">
    <property type="entry name" value="RTX_toxin/Mannuronan_C5-epim"/>
</dbReference>
<dbReference type="AlphaFoldDB" id="A0A1F7XZR8"/>
<keyword evidence="4" id="KW-0472">Membrane</keyword>
<evidence type="ECO:0000256" key="4">
    <source>
        <dbReference type="SAM" id="Phobius"/>
    </source>
</evidence>
<organism evidence="5 6">
    <name type="scientific">Candidatus Woesebacteria bacterium RIFCSPHIGHO2_01_FULL_38_9</name>
    <dbReference type="NCBI Taxonomy" id="1802492"/>
    <lineage>
        <taxon>Bacteria</taxon>
        <taxon>Candidatus Woeseibacteriota</taxon>
    </lineage>
</organism>
<keyword evidence="4" id="KW-1133">Transmembrane helix</keyword>
<comment type="caution">
    <text evidence="5">The sequence shown here is derived from an EMBL/GenBank/DDBJ whole genome shotgun (WGS) entry which is preliminary data.</text>
</comment>
<evidence type="ECO:0000256" key="3">
    <source>
        <dbReference type="SAM" id="MobiDB-lite"/>
    </source>
</evidence>
<keyword evidence="2" id="KW-0964">Secreted</keyword>
<dbReference type="PANTHER" id="PTHR38340:SF1">
    <property type="entry name" value="S-LAYER PROTEIN"/>
    <property type="match status" value="1"/>
</dbReference>
<evidence type="ECO:0000313" key="5">
    <source>
        <dbReference type="EMBL" id="OGM20179.1"/>
    </source>
</evidence>
<keyword evidence="4" id="KW-0812">Transmembrane</keyword>
<evidence type="ECO:0008006" key="7">
    <source>
        <dbReference type="Google" id="ProtNLM"/>
    </source>
</evidence>
<dbReference type="PRINTS" id="PR00313">
    <property type="entry name" value="CABNDNGRPT"/>
</dbReference>
<feature type="transmembrane region" description="Helical" evidence="4">
    <location>
        <begin position="9"/>
        <end position="26"/>
    </location>
</feature>
<gene>
    <name evidence="5" type="ORF">A2714_01095</name>
</gene>
<evidence type="ECO:0000256" key="2">
    <source>
        <dbReference type="ARBA" id="ARBA00022525"/>
    </source>
</evidence>
<dbReference type="InterPro" id="IPR011049">
    <property type="entry name" value="Serralysin-like_metalloprot_C"/>
</dbReference>
<name>A0A1F7XZR8_9BACT</name>
<feature type="region of interest" description="Disordered" evidence="3">
    <location>
        <begin position="248"/>
        <end position="272"/>
    </location>
</feature>